<sequence>MLRQSTLLWRYAFLIEERLRRSFLQEGYNEKIATDVYFTNYFYQHGDGYCEFEYGHQG</sequence>
<organism evidence="1 2">
    <name type="scientific">Candidatus Nitrotoga arctica</name>
    <dbReference type="NCBI Taxonomy" id="453162"/>
    <lineage>
        <taxon>Bacteria</taxon>
        <taxon>Pseudomonadati</taxon>
        <taxon>Pseudomonadota</taxon>
        <taxon>Betaproteobacteria</taxon>
        <taxon>Nitrosomonadales</taxon>
        <taxon>Gallionellaceae</taxon>
        <taxon>Candidatus Nitrotoga</taxon>
    </lineage>
</organism>
<evidence type="ECO:0000313" key="1">
    <source>
        <dbReference type="EMBL" id="CAG9932828.1"/>
    </source>
</evidence>
<evidence type="ECO:0000313" key="2">
    <source>
        <dbReference type="Proteomes" id="UP000839052"/>
    </source>
</evidence>
<name>A0ABN8AQ08_9PROT</name>
<keyword evidence="2" id="KW-1185">Reference proteome</keyword>
<protein>
    <submittedName>
        <fullName evidence="1">Uncharacterized protein</fullName>
    </submittedName>
</protein>
<gene>
    <name evidence="1" type="ORF">NTG6680_1575</name>
</gene>
<dbReference type="EMBL" id="OU912926">
    <property type="protein sequence ID" value="CAG9932828.1"/>
    <property type="molecule type" value="Genomic_DNA"/>
</dbReference>
<proteinExistence type="predicted"/>
<dbReference type="Proteomes" id="UP000839052">
    <property type="component" value="Chromosome"/>
</dbReference>
<reference evidence="1 2" key="1">
    <citation type="submission" date="2021-10" db="EMBL/GenBank/DDBJ databases">
        <authorList>
            <person name="Koch H."/>
        </authorList>
    </citation>
    <scope>NUCLEOTIDE SEQUENCE [LARGE SCALE GENOMIC DNA]</scope>
    <source>
        <strain evidence="1">6680</strain>
    </source>
</reference>
<accession>A0ABN8AQ08</accession>